<protein>
    <submittedName>
        <fullName evidence="2">Aldose 1-epimerase</fullName>
    </submittedName>
</protein>
<dbReference type="InterPro" id="IPR014718">
    <property type="entry name" value="GH-type_carb-bd"/>
</dbReference>
<dbReference type="Pfam" id="PF01263">
    <property type="entry name" value="Aldose_epim"/>
    <property type="match status" value="1"/>
</dbReference>
<dbReference type="InterPro" id="IPR011013">
    <property type="entry name" value="Gal_mutarotase_sf_dom"/>
</dbReference>
<dbReference type="GO" id="GO:0005975">
    <property type="term" value="P:carbohydrate metabolic process"/>
    <property type="evidence" value="ECO:0007669"/>
    <property type="project" value="InterPro"/>
</dbReference>
<evidence type="ECO:0000313" key="3">
    <source>
        <dbReference type="Proteomes" id="UP000195024"/>
    </source>
</evidence>
<dbReference type="EMBL" id="NGMS01000001">
    <property type="protein sequence ID" value="OTP27006.1"/>
    <property type="molecule type" value="Genomic_DNA"/>
</dbReference>
<dbReference type="CDD" id="cd09024">
    <property type="entry name" value="Aldose_epim_lacX"/>
    <property type="match status" value="1"/>
</dbReference>
<evidence type="ECO:0000313" key="1">
    <source>
        <dbReference type="EMBL" id="GEL79248.1"/>
    </source>
</evidence>
<dbReference type="PANTHER" id="PTHR11122:SF13">
    <property type="entry name" value="GLUCOSE-6-PHOSPHATE 1-EPIMERASE"/>
    <property type="match status" value="1"/>
</dbReference>
<dbReference type="GeneID" id="60999049"/>
<dbReference type="GO" id="GO:0030246">
    <property type="term" value="F:carbohydrate binding"/>
    <property type="evidence" value="ECO:0007669"/>
    <property type="project" value="InterPro"/>
</dbReference>
<proteinExistence type="predicted"/>
<dbReference type="SUPFAM" id="SSF74650">
    <property type="entry name" value="Galactose mutarotase-like"/>
    <property type="match status" value="1"/>
</dbReference>
<dbReference type="AlphaFoldDB" id="A0A1I4LQ31"/>
<sequence length="291" mass="33312">MTVIIQNDQLIAEISEHGAELISLKSKEHDLEYIWQGDPKYWGRHAPVLFPIVGRLKNDQYVYQGKTYSMGQHGFARDMDFEVVEHEQERAKFVLKSTPETKENYPFDFELVLVYELGGDGITVHYQVENIGEEEMYFSIGGHPAFNVPLEEGLTFEDFYLAFSPRKSRLRLPLAGPFIDMEQKTIGQTNTNLALFRELFDQDALVFETRGLNAYSIRSEKSSHSVTLSYKDMPYVGIWSPYPKEAPFVCIEPWFGIADTVDSNGQLNEKAGINQLGAHELFKTKYSITVK</sequence>
<dbReference type="InterPro" id="IPR008183">
    <property type="entry name" value="Aldose_1/G6P_1-epimerase"/>
</dbReference>
<dbReference type="PANTHER" id="PTHR11122">
    <property type="entry name" value="APOSPORY-ASSOCIATED PROTEIN C-RELATED"/>
    <property type="match status" value="1"/>
</dbReference>
<dbReference type="InterPro" id="IPR037481">
    <property type="entry name" value="LacX"/>
</dbReference>
<evidence type="ECO:0000313" key="4">
    <source>
        <dbReference type="Proteomes" id="UP000321175"/>
    </source>
</evidence>
<organism evidence="2 3">
    <name type="scientific">Enterococcus mundtii</name>
    <dbReference type="NCBI Taxonomy" id="53346"/>
    <lineage>
        <taxon>Bacteria</taxon>
        <taxon>Bacillati</taxon>
        <taxon>Bacillota</taxon>
        <taxon>Bacilli</taxon>
        <taxon>Lactobacillales</taxon>
        <taxon>Enterococcaceae</taxon>
        <taxon>Enterococcus</taxon>
    </lineage>
</organism>
<dbReference type="EMBL" id="BJWA01000002">
    <property type="protein sequence ID" value="GEL79248.1"/>
    <property type="molecule type" value="Genomic_DNA"/>
</dbReference>
<evidence type="ECO:0000313" key="2">
    <source>
        <dbReference type="EMBL" id="OTP27006.1"/>
    </source>
</evidence>
<reference evidence="2 3" key="1">
    <citation type="submission" date="2017-05" db="EMBL/GenBank/DDBJ databases">
        <title>The Genome Sequence of Enterococcus mundtii 6B1_DIV0119.</title>
        <authorList>
            <consortium name="The Broad Institute Genomics Platform"/>
            <consortium name="The Broad Institute Genomic Center for Infectious Diseases"/>
            <person name="Earl A."/>
            <person name="Manson A."/>
            <person name="Schwartman J."/>
            <person name="Gilmore M."/>
            <person name="Abouelleil A."/>
            <person name="Cao P."/>
            <person name="Chapman S."/>
            <person name="Cusick C."/>
            <person name="Shea T."/>
            <person name="Young S."/>
            <person name="Neafsey D."/>
            <person name="Nusbaum C."/>
            <person name="Birren B."/>
        </authorList>
    </citation>
    <scope>NUCLEOTIDE SEQUENCE [LARGE SCALE GENOMIC DNA]</scope>
    <source>
        <strain evidence="2 3">6B1_DIV0119</strain>
    </source>
</reference>
<dbReference type="Proteomes" id="UP000195024">
    <property type="component" value="Unassembled WGS sequence"/>
</dbReference>
<dbReference type="GO" id="GO:0016853">
    <property type="term" value="F:isomerase activity"/>
    <property type="evidence" value="ECO:0007669"/>
    <property type="project" value="InterPro"/>
</dbReference>
<dbReference type="Gene3D" id="2.70.98.10">
    <property type="match status" value="1"/>
</dbReference>
<name>A0A1I4LQ31_ENTMU</name>
<reference evidence="1 4" key="2">
    <citation type="submission" date="2019-07" db="EMBL/GenBank/DDBJ databases">
        <title>Whole genome shotgun sequence of Enterococcus mundtii NBRC 100490.</title>
        <authorList>
            <person name="Hosoyama A."/>
            <person name="Uohara A."/>
            <person name="Ohji S."/>
            <person name="Ichikawa N."/>
        </authorList>
    </citation>
    <scope>NUCLEOTIDE SEQUENCE [LARGE SCALE GENOMIC DNA]</scope>
    <source>
        <strain evidence="1 4">NBRC 100490</strain>
    </source>
</reference>
<accession>A0A1I4LQ31</accession>
<dbReference type="Proteomes" id="UP000321175">
    <property type="component" value="Unassembled WGS sequence"/>
</dbReference>
<comment type="caution">
    <text evidence="2">The sequence shown here is derived from an EMBL/GenBank/DDBJ whole genome shotgun (WGS) entry which is preliminary data.</text>
</comment>
<gene>
    <name evidence="1" type="primary">galM4</name>
    <name evidence="2" type="ORF">A5802_000740</name>
    <name evidence="1" type="ORF">EMU01_03920</name>
</gene>
<keyword evidence="4" id="KW-1185">Reference proteome</keyword>
<dbReference type="RefSeq" id="WP_071866394.1">
    <property type="nucleotide sequence ID" value="NZ_BJWA01000002.1"/>
</dbReference>